<dbReference type="OrthoDB" id="6460891at2"/>
<name>A0A1H4F1U6_9BURK</name>
<dbReference type="Proteomes" id="UP000198638">
    <property type="component" value="Unassembled WGS sequence"/>
</dbReference>
<gene>
    <name evidence="1" type="ORF">SAMN05192564_10446</name>
</gene>
<organism evidence="1 2">
    <name type="scientific">Paraburkholderia sartisoli</name>
    <dbReference type="NCBI Taxonomy" id="83784"/>
    <lineage>
        <taxon>Bacteria</taxon>
        <taxon>Pseudomonadati</taxon>
        <taxon>Pseudomonadota</taxon>
        <taxon>Betaproteobacteria</taxon>
        <taxon>Burkholderiales</taxon>
        <taxon>Burkholderiaceae</taxon>
        <taxon>Paraburkholderia</taxon>
    </lineage>
</organism>
<dbReference type="STRING" id="83784.SAMN05192564_10446"/>
<evidence type="ECO:0008006" key="3">
    <source>
        <dbReference type="Google" id="ProtNLM"/>
    </source>
</evidence>
<keyword evidence="2" id="KW-1185">Reference proteome</keyword>
<accession>A0A1H4F1U6</accession>
<evidence type="ECO:0000313" key="2">
    <source>
        <dbReference type="Proteomes" id="UP000198638"/>
    </source>
</evidence>
<protein>
    <recommendedName>
        <fullName evidence="3">DUF2783 domain-containing protein</fullName>
    </recommendedName>
</protein>
<dbReference type="RefSeq" id="WP_090534002.1">
    <property type="nucleotide sequence ID" value="NZ_FNRQ01000004.1"/>
</dbReference>
<sequence length="75" mass="7860">MNRLNTELNLADPDAFYEKLIETHNGLTEEESHMLNAKLVLLLANHIGDADVLGEALAMARAGVGGGDTAATAAV</sequence>
<proteinExistence type="predicted"/>
<dbReference type="AlphaFoldDB" id="A0A1H4F1U6"/>
<dbReference type="InterPro" id="IPR021233">
    <property type="entry name" value="DUF2783"/>
</dbReference>
<dbReference type="EMBL" id="FNRQ01000004">
    <property type="protein sequence ID" value="SEA90950.1"/>
    <property type="molecule type" value="Genomic_DNA"/>
</dbReference>
<dbReference type="Pfam" id="PF10932">
    <property type="entry name" value="DUF2783"/>
    <property type="match status" value="1"/>
</dbReference>
<reference evidence="2" key="1">
    <citation type="submission" date="2016-10" db="EMBL/GenBank/DDBJ databases">
        <authorList>
            <person name="Varghese N."/>
            <person name="Submissions S."/>
        </authorList>
    </citation>
    <scope>NUCLEOTIDE SEQUENCE [LARGE SCALE GENOMIC DNA]</scope>
    <source>
        <strain evidence="2">LMG 24000</strain>
    </source>
</reference>
<evidence type="ECO:0000313" key="1">
    <source>
        <dbReference type="EMBL" id="SEA90950.1"/>
    </source>
</evidence>